<keyword evidence="3 14" id="KW-0436">Ligase</keyword>
<feature type="binding site" evidence="9">
    <location>
        <position position="249"/>
    </location>
    <ligand>
        <name>Mg(2+)</name>
        <dbReference type="ChEBI" id="CHEBI:18420"/>
        <label>1</label>
    </ligand>
</feature>
<comment type="similarity">
    <text evidence="1 10 11">Belongs to the glutamine synthetase family.</text>
</comment>
<dbReference type="SUPFAM" id="SSF55931">
    <property type="entry name" value="Glutamine synthetase/guanido kinase"/>
    <property type="match status" value="1"/>
</dbReference>
<dbReference type="EC" id="6.3.1.2" evidence="2"/>
<reference evidence="14" key="1">
    <citation type="submission" date="2020-07" db="EMBL/GenBank/DDBJ databases">
        <title>Vallitalea pronyensis genome.</title>
        <authorList>
            <person name="Postec A."/>
        </authorList>
    </citation>
    <scope>NUCLEOTIDE SEQUENCE</scope>
    <source>
        <strain evidence="14">FatNI3</strain>
    </source>
</reference>
<dbReference type="NCBIfam" id="TIGR00653">
    <property type="entry name" value="GlnA"/>
    <property type="match status" value="1"/>
</dbReference>
<evidence type="ECO:0000259" key="13">
    <source>
        <dbReference type="PROSITE" id="PS51987"/>
    </source>
</evidence>
<feature type="binding site" evidence="9">
    <location>
        <position position="193"/>
    </location>
    <ligand>
        <name>Mg(2+)</name>
        <dbReference type="ChEBI" id="CHEBI:18420"/>
        <label>1</label>
    </ligand>
</feature>
<dbReference type="Pfam" id="PF03951">
    <property type="entry name" value="Gln-synt_N"/>
    <property type="match status" value="1"/>
</dbReference>
<feature type="binding site" evidence="8">
    <location>
        <begin position="203"/>
        <end position="205"/>
    </location>
    <ligand>
        <name>ATP</name>
        <dbReference type="ChEBI" id="CHEBI:30616"/>
    </ligand>
</feature>
<evidence type="ECO:0000313" key="15">
    <source>
        <dbReference type="Proteomes" id="UP000683246"/>
    </source>
</evidence>
<feature type="binding site" evidence="9">
    <location>
        <position position="338"/>
    </location>
    <ligand>
        <name>Mg(2+)</name>
        <dbReference type="ChEBI" id="CHEBI:18420"/>
        <label>1</label>
    </ligand>
</feature>
<feature type="binding site" evidence="9">
    <location>
        <position position="138"/>
    </location>
    <ligand>
        <name>Mg(2+)</name>
        <dbReference type="ChEBI" id="CHEBI:18420"/>
        <label>1</label>
    </ligand>
</feature>
<evidence type="ECO:0000256" key="9">
    <source>
        <dbReference type="PIRSR" id="PIRSR604809-3"/>
    </source>
</evidence>
<dbReference type="PROSITE" id="PS51987">
    <property type="entry name" value="GS_CATALYTIC"/>
    <property type="match status" value="1"/>
</dbReference>
<dbReference type="GO" id="GO:0016020">
    <property type="term" value="C:membrane"/>
    <property type="evidence" value="ECO:0007669"/>
    <property type="project" value="TreeGrafter"/>
</dbReference>
<sequence length="446" mass="50762">MLEATNSKYTKDDIIRIVSEEDVKFIRLQFVDILGTLKNVAITDEQLERALNDEILIDGSSIEGFARMEESDMYLRPDLDTFEIFPWRPHQGKVARMICDIYHLDGKPFQGDPRYVLKKVISEAADMGYNFNMGPEFEFFLFHMDENGEPTTITHDNAGYFDLGPIDLGENVRRDIVLTLEEMGFDIQTSHHEVAPGQHEIDFKYSDALTSADNIVTFKLVVKVIARKHGLHATFMPKPIEGVSGSGMHSNLLMYDRQGNNIFYDPDDELQLSKEAYYFIGGLLRHAKALTAVTNPTVNSYKRLVSGFEAPVRIGWSTINASPFIRVPSVRKKDPIIELRSPDPSCNPYLAIAAMLKAGLDGIKRKIDPPKMMEKKELKSALHTLDVESVIPSSLKEALIELSKDEVIKEALGDVYRRYTKAKSMEWDEYISVVHPWEVKKYIARY</sequence>
<feature type="domain" description="GS beta-grasp" evidence="12">
    <location>
        <begin position="21"/>
        <end position="106"/>
    </location>
</feature>
<dbReference type="InterPro" id="IPR004809">
    <property type="entry name" value="Gln_synth_I"/>
</dbReference>
<evidence type="ECO:0000256" key="5">
    <source>
        <dbReference type="ARBA" id="ARBA00022840"/>
    </source>
</evidence>
<dbReference type="PROSITE" id="PS51986">
    <property type="entry name" value="GS_BETA_GRASP"/>
    <property type="match status" value="1"/>
</dbReference>
<evidence type="ECO:0000256" key="2">
    <source>
        <dbReference type="ARBA" id="ARBA00012937"/>
    </source>
</evidence>
<dbReference type="InterPro" id="IPR014746">
    <property type="entry name" value="Gln_synth/guanido_kin_cat_dom"/>
</dbReference>
<keyword evidence="9" id="KW-0479">Metal-binding</keyword>
<dbReference type="Proteomes" id="UP000683246">
    <property type="component" value="Chromosome"/>
</dbReference>
<evidence type="ECO:0000256" key="11">
    <source>
        <dbReference type="RuleBase" id="RU000384"/>
    </source>
</evidence>
<dbReference type="Gene3D" id="3.30.590.10">
    <property type="entry name" value="Glutamine synthetase/guanido kinase, catalytic domain"/>
    <property type="match status" value="1"/>
</dbReference>
<keyword evidence="9" id="KW-0460">Magnesium</keyword>
<evidence type="ECO:0000256" key="4">
    <source>
        <dbReference type="ARBA" id="ARBA00022741"/>
    </source>
</evidence>
<dbReference type="GO" id="GO:0046872">
    <property type="term" value="F:metal ion binding"/>
    <property type="evidence" value="ECO:0007669"/>
    <property type="project" value="UniProtKB-KW"/>
</dbReference>
<dbReference type="GO" id="GO:0006542">
    <property type="term" value="P:glutamine biosynthetic process"/>
    <property type="evidence" value="ECO:0007669"/>
    <property type="project" value="InterPro"/>
</dbReference>
<dbReference type="GO" id="GO:0005524">
    <property type="term" value="F:ATP binding"/>
    <property type="evidence" value="ECO:0007669"/>
    <property type="project" value="UniProtKB-KW"/>
</dbReference>
<keyword evidence="5 8" id="KW-0067">ATP-binding</keyword>
<dbReference type="Pfam" id="PF00120">
    <property type="entry name" value="Gln-synt_C"/>
    <property type="match status" value="1"/>
</dbReference>
<dbReference type="FunFam" id="3.10.20.70:FF:000005">
    <property type="entry name" value="Glutamine synthetase"/>
    <property type="match status" value="1"/>
</dbReference>
<organism evidence="14 15">
    <name type="scientific">Vallitalea pronyensis</name>
    <dbReference type="NCBI Taxonomy" id="1348613"/>
    <lineage>
        <taxon>Bacteria</taxon>
        <taxon>Bacillati</taxon>
        <taxon>Bacillota</taxon>
        <taxon>Clostridia</taxon>
        <taxon>Lachnospirales</taxon>
        <taxon>Vallitaleaceae</taxon>
        <taxon>Vallitalea</taxon>
    </lineage>
</organism>
<feature type="binding site" evidence="9">
    <location>
        <position position="136"/>
    </location>
    <ligand>
        <name>Mg(2+)</name>
        <dbReference type="ChEBI" id="CHEBI:18420"/>
        <label>1</label>
    </ligand>
</feature>
<dbReference type="GO" id="GO:0004356">
    <property type="term" value="F:glutamine synthetase activity"/>
    <property type="evidence" value="ECO:0007669"/>
    <property type="project" value="UniProtKB-EC"/>
</dbReference>
<evidence type="ECO:0000256" key="7">
    <source>
        <dbReference type="PIRSR" id="PIRSR604809-1"/>
    </source>
</evidence>
<dbReference type="EMBL" id="CP058649">
    <property type="protein sequence ID" value="QUI21994.1"/>
    <property type="molecule type" value="Genomic_DNA"/>
</dbReference>
<comment type="cofactor">
    <cofactor evidence="9">
        <name>Mg(2+)</name>
        <dbReference type="ChEBI" id="CHEBI:18420"/>
    </cofactor>
    <text evidence="9">Binds 2 Mg(2+) ions per subunit.</text>
</comment>
<dbReference type="RefSeq" id="WP_212697467.1">
    <property type="nucleotide sequence ID" value="NZ_CP058649.1"/>
</dbReference>
<dbReference type="GO" id="GO:0005737">
    <property type="term" value="C:cytoplasm"/>
    <property type="evidence" value="ECO:0007669"/>
    <property type="project" value="TreeGrafter"/>
</dbReference>
<evidence type="ECO:0000259" key="12">
    <source>
        <dbReference type="PROSITE" id="PS51986"/>
    </source>
</evidence>
<feature type="binding site" evidence="8">
    <location>
        <position position="333"/>
    </location>
    <ligand>
        <name>ATP</name>
        <dbReference type="ChEBI" id="CHEBI:30616"/>
    </ligand>
</feature>
<evidence type="ECO:0000313" key="14">
    <source>
        <dbReference type="EMBL" id="QUI21994.1"/>
    </source>
</evidence>
<dbReference type="InterPro" id="IPR008146">
    <property type="entry name" value="Gln_synth_cat_dom"/>
</dbReference>
<dbReference type="InterPro" id="IPR036651">
    <property type="entry name" value="Gln_synt_N_sf"/>
</dbReference>
<dbReference type="KEGG" id="vpy:HZI73_06620"/>
<protein>
    <recommendedName>
        <fullName evidence="2">glutamine synthetase</fullName>
        <ecNumber evidence="2">6.3.1.2</ecNumber>
    </recommendedName>
    <alternativeName>
        <fullName evidence="6">Glutamine synthetase I alpha</fullName>
    </alternativeName>
</protein>
<gene>
    <name evidence="14" type="primary">glnA</name>
    <name evidence="14" type="ORF">HZI73_06620</name>
</gene>
<feature type="domain" description="GS catalytic" evidence="13">
    <location>
        <begin position="113"/>
        <end position="446"/>
    </location>
</feature>
<feature type="binding site" evidence="7">
    <location>
        <position position="303"/>
    </location>
    <ligand>
        <name>L-glutamate</name>
        <dbReference type="ChEBI" id="CHEBI:29985"/>
    </ligand>
</feature>
<accession>A0A8J8MI22</accession>
<feature type="binding site" evidence="7">
    <location>
        <position position="309"/>
    </location>
    <ligand>
        <name>L-glutamate</name>
        <dbReference type="ChEBI" id="CHEBI:29985"/>
    </ligand>
</feature>
<keyword evidence="4 8" id="KW-0547">Nucleotide-binding</keyword>
<keyword evidence="15" id="KW-1185">Reference proteome</keyword>
<dbReference type="Gene3D" id="3.10.20.70">
    <property type="entry name" value="Glutamine synthetase, N-terminal domain"/>
    <property type="match status" value="1"/>
</dbReference>
<evidence type="ECO:0000256" key="10">
    <source>
        <dbReference type="PROSITE-ProRule" id="PRU01330"/>
    </source>
</evidence>
<evidence type="ECO:0000256" key="8">
    <source>
        <dbReference type="PIRSR" id="PIRSR604809-2"/>
    </source>
</evidence>
<dbReference type="PANTHER" id="PTHR43407">
    <property type="entry name" value="GLUTAMINE SYNTHETASE"/>
    <property type="match status" value="1"/>
</dbReference>
<dbReference type="SUPFAM" id="SSF54368">
    <property type="entry name" value="Glutamine synthetase, N-terminal domain"/>
    <property type="match status" value="1"/>
</dbReference>
<proteinExistence type="inferred from homology"/>
<dbReference type="AlphaFoldDB" id="A0A8J8MI22"/>
<feature type="binding site" evidence="7">
    <location>
        <position position="340"/>
    </location>
    <ligand>
        <name>L-glutamate</name>
        <dbReference type="ChEBI" id="CHEBI:29985"/>
    </ligand>
</feature>
<dbReference type="SMART" id="SM01230">
    <property type="entry name" value="Gln-synt_C"/>
    <property type="match status" value="1"/>
</dbReference>
<evidence type="ECO:0000256" key="3">
    <source>
        <dbReference type="ARBA" id="ARBA00022598"/>
    </source>
</evidence>
<feature type="binding site" evidence="9">
    <location>
        <position position="200"/>
    </location>
    <ligand>
        <name>Mg(2+)</name>
        <dbReference type="ChEBI" id="CHEBI:18420"/>
        <label>1</label>
    </ligand>
</feature>
<name>A0A8J8MI22_9FIRM</name>
<evidence type="ECO:0000256" key="1">
    <source>
        <dbReference type="ARBA" id="ARBA00009897"/>
    </source>
</evidence>
<dbReference type="InterPro" id="IPR008147">
    <property type="entry name" value="Gln_synt_N"/>
</dbReference>
<dbReference type="PANTHER" id="PTHR43407:SF1">
    <property type="entry name" value="LENGSIN"/>
    <property type="match status" value="1"/>
</dbReference>
<evidence type="ECO:0000256" key="6">
    <source>
        <dbReference type="ARBA" id="ARBA00030136"/>
    </source>
</evidence>